<comment type="caution">
    <text evidence="1">The sequence shown here is derived from an EMBL/GenBank/DDBJ whole genome shotgun (WGS) entry which is preliminary data.</text>
</comment>
<dbReference type="SUPFAM" id="SSF57903">
    <property type="entry name" value="FYVE/PHD zinc finger"/>
    <property type="match status" value="1"/>
</dbReference>
<evidence type="ECO:0008006" key="2">
    <source>
        <dbReference type="Google" id="ProtNLM"/>
    </source>
</evidence>
<dbReference type="InterPro" id="IPR011011">
    <property type="entry name" value="Znf_FYVE_PHD"/>
</dbReference>
<gene>
    <name evidence="1" type="ORF">LCGC14_1847660</name>
</gene>
<reference evidence="1" key="1">
    <citation type="journal article" date="2015" name="Nature">
        <title>Complex archaea that bridge the gap between prokaryotes and eukaryotes.</title>
        <authorList>
            <person name="Spang A."/>
            <person name="Saw J.H."/>
            <person name="Jorgensen S.L."/>
            <person name="Zaremba-Niedzwiedzka K."/>
            <person name="Martijn J."/>
            <person name="Lind A.E."/>
            <person name="van Eijk R."/>
            <person name="Schleper C."/>
            <person name="Guy L."/>
            <person name="Ettema T.J."/>
        </authorList>
    </citation>
    <scope>NUCLEOTIDE SEQUENCE</scope>
</reference>
<evidence type="ECO:0000313" key="1">
    <source>
        <dbReference type="EMBL" id="KKL96120.1"/>
    </source>
</evidence>
<dbReference type="EMBL" id="LAZR01018515">
    <property type="protein sequence ID" value="KKL96120.1"/>
    <property type="molecule type" value="Genomic_DNA"/>
</dbReference>
<dbReference type="AlphaFoldDB" id="A0A0F9IQW6"/>
<dbReference type="Gene3D" id="3.30.40.10">
    <property type="entry name" value="Zinc/RING finger domain, C3HC4 (zinc finger)"/>
    <property type="match status" value="1"/>
</dbReference>
<accession>A0A0F9IQW6</accession>
<organism evidence="1">
    <name type="scientific">marine sediment metagenome</name>
    <dbReference type="NCBI Taxonomy" id="412755"/>
    <lineage>
        <taxon>unclassified sequences</taxon>
        <taxon>metagenomes</taxon>
        <taxon>ecological metagenomes</taxon>
    </lineage>
</organism>
<dbReference type="InterPro" id="IPR013083">
    <property type="entry name" value="Znf_RING/FYVE/PHD"/>
</dbReference>
<protein>
    <recommendedName>
        <fullName evidence="2">B box-type domain-containing protein</fullName>
    </recommendedName>
</protein>
<sequence>MPDLCAICGTEDNDLRECKLCGQHVCRECGDGDHRRGEFACVYCQEEGGD</sequence>
<proteinExistence type="predicted"/>
<name>A0A0F9IQW6_9ZZZZ</name>